<evidence type="ECO:0008006" key="3">
    <source>
        <dbReference type="Google" id="ProtNLM"/>
    </source>
</evidence>
<sequence length="131" mass="14908">MTRRSYSKSKVRRERGSFLALPHALLETKKFDGLSTKANKLLLQIARQYRGGNNGDLNATFTDFRAKGWNSKDTLNRALKELIEQGFIFKTRQGGYQNKCSLYALTWFPLDQSDKYDAGAASGFTRGSWKD</sequence>
<organism evidence="1 2">
    <name type="scientific">Thiomicrorhabdus immobilis</name>
    <dbReference type="NCBI Taxonomy" id="2791037"/>
    <lineage>
        <taxon>Bacteria</taxon>
        <taxon>Pseudomonadati</taxon>
        <taxon>Pseudomonadota</taxon>
        <taxon>Gammaproteobacteria</taxon>
        <taxon>Thiotrichales</taxon>
        <taxon>Piscirickettsiaceae</taxon>
        <taxon>Thiomicrorhabdus</taxon>
    </lineage>
</organism>
<evidence type="ECO:0000313" key="1">
    <source>
        <dbReference type="EMBL" id="BCN92767.1"/>
    </source>
</evidence>
<dbReference type="EMBL" id="AP024202">
    <property type="protein sequence ID" value="BCN92767.1"/>
    <property type="molecule type" value="Genomic_DNA"/>
</dbReference>
<name>A0ABM7MBP1_9GAMM</name>
<dbReference type="Proteomes" id="UP001054820">
    <property type="component" value="Chromosome"/>
</dbReference>
<gene>
    <name evidence="1" type="ORF">THMIRHAM_05520</name>
</gene>
<dbReference type="RefSeq" id="WP_237262968.1">
    <property type="nucleotide sequence ID" value="NZ_AP024202.1"/>
</dbReference>
<keyword evidence="2" id="KW-1185">Reference proteome</keyword>
<reference evidence="1" key="1">
    <citation type="journal article" date="2022" name="Arch. Microbiol.">
        <title>Thiomicrorhabdus immobilis sp. nov., a mesophilic sulfur-oxidizing bacterium isolated from sediment of a brackish lake in northern Japan.</title>
        <authorList>
            <person name="Kojima H."/>
            <person name="Mochizuki J."/>
            <person name="Kanda M."/>
            <person name="Watanabe T."/>
            <person name="Fukui M."/>
        </authorList>
    </citation>
    <scope>NUCLEOTIDE SEQUENCE</scope>
    <source>
        <strain evidence="1">Am19</strain>
    </source>
</reference>
<proteinExistence type="predicted"/>
<evidence type="ECO:0000313" key="2">
    <source>
        <dbReference type="Proteomes" id="UP001054820"/>
    </source>
</evidence>
<protein>
    <recommendedName>
        <fullName evidence="3">Helix-turn-helix domain-containing protein</fullName>
    </recommendedName>
</protein>
<accession>A0ABM7MBP1</accession>